<dbReference type="GeneID" id="96878016"/>
<evidence type="ECO:0000256" key="2">
    <source>
        <dbReference type="ARBA" id="ARBA00023125"/>
    </source>
</evidence>
<feature type="domain" description="HTH cro/C1-type" evidence="4">
    <location>
        <begin position="25"/>
        <end position="79"/>
    </location>
</feature>
<evidence type="ECO:0000313" key="7">
    <source>
        <dbReference type="Proteomes" id="UP000295134"/>
    </source>
</evidence>
<dbReference type="SUPFAM" id="SSF47413">
    <property type="entry name" value="lambda repressor-like DNA-binding domains"/>
    <property type="match status" value="1"/>
</dbReference>
<organism evidence="5">
    <name type="scientific">Arsenophonus nasoniae</name>
    <name type="common">son-killer infecting Nasonia vitripennis</name>
    <dbReference type="NCBI Taxonomy" id="638"/>
    <lineage>
        <taxon>Bacteria</taxon>
        <taxon>Pseudomonadati</taxon>
        <taxon>Pseudomonadota</taxon>
        <taxon>Gammaproteobacteria</taxon>
        <taxon>Enterobacterales</taxon>
        <taxon>Morganellaceae</taxon>
        <taxon>Arsenophonus</taxon>
    </lineage>
</organism>
<dbReference type="Pfam" id="PF00717">
    <property type="entry name" value="Peptidase_S24"/>
    <property type="match status" value="1"/>
</dbReference>
<dbReference type="PANTHER" id="PTHR40661:SF3">
    <property type="entry name" value="FELS-1 PROPHAGE TRANSCRIPTIONAL REGULATOR"/>
    <property type="match status" value="1"/>
</dbReference>
<sequence>MSIHVTSNNGNIDYMKTSTSISNRIRDRRKELRLTQNEIAKALGVSRVSVTKWENGDTKPDGENLHILTKVLACNIEWLLYGKDSRSEDDTKLYRLSSATFKRIPLLTGEQISKWDGITPFAEISDVTVWSEVMSDVSANTFMMLVKGDSMANPHGSPSIPDGSKVLVDPDYGDIDDLNGKIIVIQLEDSKEPTIKKLSIDGPNKYLIPLNPSFKIIELEGNYTIKGRVTKIIQELQ</sequence>
<keyword evidence="2" id="KW-0238">DNA-binding</keyword>
<evidence type="ECO:0000313" key="5">
    <source>
        <dbReference type="EMBL" id="CBA71956.1"/>
    </source>
</evidence>
<dbReference type="EMBL" id="CP038613">
    <property type="protein sequence ID" value="QBY44439.1"/>
    <property type="molecule type" value="Genomic_DNA"/>
</dbReference>
<accession>D2TX49</accession>
<dbReference type="InterPro" id="IPR036286">
    <property type="entry name" value="LexA/Signal_pep-like_sf"/>
</dbReference>
<evidence type="ECO:0000259" key="4">
    <source>
        <dbReference type="PROSITE" id="PS50943"/>
    </source>
</evidence>
<dbReference type="KEGG" id="ans:ArsFIN_30250"/>
<reference evidence="6 7" key="2">
    <citation type="submission" date="2019-03" db="EMBL/GenBank/DDBJ databases">
        <title>Long-read sequencing reveals hyperdense prophage content in a complex bacterial symbiont genome.</title>
        <authorList>
            <person name="Frost C.L."/>
            <person name="Siozios S."/>
            <person name="Nadal-Jimenez P."/>
            <person name="Brockhurst M.A."/>
            <person name="King K.C."/>
            <person name="Darby A.C."/>
            <person name="Hurst G.D.D."/>
        </authorList>
    </citation>
    <scope>NUCLEOTIDE SEQUENCE [LARGE SCALE GENOMIC DNA]</scope>
    <source>
        <strain evidence="6 7">FIN</strain>
    </source>
</reference>
<evidence type="ECO:0000313" key="6">
    <source>
        <dbReference type="EMBL" id="QBY44439.1"/>
    </source>
</evidence>
<dbReference type="CDD" id="cd06529">
    <property type="entry name" value="S24_LexA-like"/>
    <property type="match status" value="1"/>
</dbReference>
<dbReference type="InterPro" id="IPR001387">
    <property type="entry name" value="Cro/C1-type_HTH"/>
</dbReference>
<dbReference type="Gene3D" id="1.10.260.40">
    <property type="entry name" value="lambda repressor-like DNA-binding domains"/>
    <property type="match status" value="1"/>
</dbReference>
<reference evidence="5" key="1">
    <citation type="journal article" date="2010" name="Insect Mol. Biol.">
        <title>The draft genome sequence of Arsenophonus nasoniae, son-killer bacterium of Nasonia vitripennis, reveals genes associated with virulence and symbiosis.</title>
        <authorList>
            <person name="Wilkes T."/>
            <person name="Darby A.C."/>
            <person name="Choi J."/>
            <person name="Colborne J.K."/>
            <person name="Werren J.H."/>
            <person name="Hurst G.D.D."/>
        </authorList>
    </citation>
    <scope>NUCLEOTIDE SEQUENCE</scope>
</reference>
<dbReference type="Pfam" id="PF01381">
    <property type="entry name" value="HTH_3"/>
    <property type="match status" value="1"/>
</dbReference>
<dbReference type="PANTHER" id="PTHR40661">
    <property type="match status" value="1"/>
</dbReference>
<dbReference type="RefSeq" id="WP_026824104.1">
    <property type="nucleotide sequence ID" value="NZ_CP038613.1"/>
</dbReference>
<dbReference type="Gene3D" id="2.10.109.10">
    <property type="entry name" value="Umud Fragment, subunit A"/>
    <property type="match status" value="1"/>
</dbReference>
<dbReference type="Proteomes" id="UP000295134">
    <property type="component" value="Chromosome"/>
</dbReference>
<name>D2TX49_9GAMM</name>
<proteinExistence type="predicted"/>
<dbReference type="CDD" id="cd00093">
    <property type="entry name" value="HTH_XRE"/>
    <property type="match status" value="1"/>
</dbReference>
<dbReference type="SMART" id="SM00530">
    <property type="entry name" value="HTH_XRE"/>
    <property type="match status" value="1"/>
</dbReference>
<dbReference type="InterPro" id="IPR010982">
    <property type="entry name" value="Lambda_DNA-bd_dom_sf"/>
</dbReference>
<evidence type="ECO:0000256" key="1">
    <source>
        <dbReference type="ARBA" id="ARBA00023015"/>
    </source>
</evidence>
<keyword evidence="1" id="KW-0805">Transcription regulation</keyword>
<evidence type="ECO:0000256" key="3">
    <source>
        <dbReference type="ARBA" id="ARBA00023163"/>
    </source>
</evidence>
<keyword evidence="3" id="KW-0804">Transcription</keyword>
<dbReference type="InterPro" id="IPR015927">
    <property type="entry name" value="Peptidase_S24_S26A/B/C"/>
</dbReference>
<dbReference type="SUPFAM" id="SSF51306">
    <property type="entry name" value="LexA/Signal peptidase"/>
    <property type="match status" value="1"/>
</dbReference>
<dbReference type="EMBL" id="FN545164">
    <property type="protein sequence ID" value="CBA71956.1"/>
    <property type="molecule type" value="Genomic_DNA"/>
</dbReference>
<gene>
    <name evidence="5" type="ORF">ARN_06580</name>
    <name evidence="6" type="ORF">ArsFIN_30250</name>
</gene>
<protein>
    <submittedName>
        <fullName evidence="5">Phage transcriptional regulator</fullName>
    </submittedName>
    <submittedName>
        <fullName evidence="6">Putative HTH-type transcriptional regulator</fullName>
    </submittedName>
</protein>
<dbReference type="PROSITE" id="PS50943">
    <property type="entry name" value="HTH_CROC1"/>
    <property type="match status" value="1"/>
</dbReference>
<dbReference type="InterPro" id="IPR039418">
    <property type="entry name" value="LexA-like"/>
</dbReference>
<dbReference type="AlphaFoldDB" id="D2TX49"/>
<dbReference type="GO" id="GO:0003677">
    <property type="term" value="F:DNA binding"/>
    <property type="evidence" value="ECO:0007669"/>
    <property type="project" value="UniProtKB-KW"/>
</dbReference>